<dbReference type="PANTHER" id="PTHR35300">
    <property type="entry name" value="COACTIVATOR CBP, KIX DOMAIN-CONTAINING PROTEIN-RELATED"/>
    <property type="match status" value="1"/>
</dbReference>
<reference evidence="2" key="1">
    <citation type="journal article" date="2014" name="Nat. Commun.">
        <title>The tobacco genome sequence and its comparison with those of tomato and potato.</title>
        <authorList>
            <person name="Sierro N."/>
            <person name="Battey J.N."/>
            <person name="Ouadi S."/>
            <person name="Bakaher N."/>
            <person name="Bovet L."/>
            <person name="Willig A."/>
            <person name="Goepfert S."/>
            <person name="Peitsch M.C."/>
            <person name="Ivanov N.V."/>
        </authorList>
    </citation>
    <scope>NUCLEOTIDE SEQUENCE [LARGE SCALE GENOMIC DNA]</scope>
</reference>
<organism evidence="2 3">
    <name type="scientific">Nicotiana tabacum</name>
    <name type="common">Common tobacco</name>
    <dbReference type="NCBI Taxonomy" id="4097"/>
    <lineage>
        <taxon>Eukaryota</taxon>
        <taxon>Viridiplantae</taxon>
        <taxon>Streptophyta</taxon>
        <taxon>Embryophyta</taxon>
        <taxon>Tracheophyta</taxon>
        <taxon>Spermatophyta</taxon>
        <taxon>Magnoliopsida</taxon>
        <taxon>eudicotyledons</taxon>
        <taxon>Gunneridae</taxon>
        <taxon>Pentapetalae</taxon>
        <taxon>asterids</taxon>
        <taxon>lamiids</taxon>
        <taxon>Solanales</taxon>
        <taxon>Solanaceae</taxon>
        <taxon>Nicotianoideae</taxon>
        <taxon>Nicotianeae</taxon>
        <taxon>Nicotiana</taxon>
    </lineage>
</organism>
<reference evidence="3" key="2">
    <citation type="submission" date="2025-08" db="UniProtKB">
        <authorList>
            <consortium name="RefSeq"/>
        </authorList>
    </citation>
    <scope>IDENTIFICATION</scope>
</reference>
<sequence length="519" mass="59126">MPRPGPRPYECVRRAWHSDRHQPIRGSIIQQIFRVVQERHSVVTKKNREWQQKLPIVVFKSEEIMYSKSNSEAEYMDPETLWDRLNDAIDTIIRRDETAETGQFLPPCVEAALNLGCTAERASRSQRNTNPRSYLSPRNQEPQCVPPKVFSRSTNEQNSNSSLPFRPANQPTFLRPSNVNSPGLASDFDRPVMPSINNLGASSSEKNVIISADVGSVYPLYYGTDIQPEVSPMVFQKPQRNVIVGKPIYQSIAEPAEISGFPRLFPCGRDDIQEKLCQADYRDNTRKVPELDCDLSLRLGLSANSRLQLEQVQTGCFGDIRPSDNSHERDRFKLMSTSKGKEFTFFPTESASGPSGLHRARENLEVYGHNAEKLFRKPKMPVRLSDGFQQRDEFEVVSTSKDKEFPFFLAESANSPSGLQTGPANLEGEGQNAETLPRKRKMPFHNNMELGQFMWQDELTLNRFSGQMKRPEIWTALPNLCLHLVYVRGRGTLDTRKFKLLAAFPWICIAEKKGLYCYI</sequence>
<dbReference type="PaxDb" id="4097-A0A1S4DG08"/>
<dbReference type="OrthoDB" id="1937968at2759"/>
<dbReference type="Proteomes" id="UP000790787">
    <property type="component" value="Chromosome 9"/>
</dbReference>
<gene>
    <name evidence="3" type="primary">LOC107829471</name>
</gene>
<dbReference type="InterPro" id="IPR036529">
    <property type="entry name" value="KIX_dom_sf"/>
</dbReference>
<dbReference type="GeneID" id="107829471"/>
<dbReference type="OMA" id="SERHANP"/>
<dbReference type="Gene3D" id="1.10.246.20">
    <property type="entry name" value="Coactivator CBP, KIX domain"/>
    <property type="match status" value="1"/>
</dbReference>
<dbReference type="STRING" id="4097.A0A1S4DG08"/>
<dbReference type="GO" id="GO:0003712">
    <property type="term" value="F:transcription coregulator activity"/>
    <property type="evidence" value="ECO:0007669"/>
    <property type="project" value="InterPro"/>
</dbReference>
<protein>
    <submittedName>
        <fullName evidence="3">Uncharacterized protein</fullName>
    </submittedName>
</protein>
<keyword evidence="1" id="KW-0539">Nucleus</keyword>
<keyword evidence="2" id="KW-1185">Reference proteome</keyword>
<name>A0A1S4DG08_TOBAC</name>
<proteinExistence type="predicted"/>
<evidence type="ECO:0000313" key="2">
    <source>
        <dbReference type="Proteomes" id="UP000790787"/>
    </source>
</evidence>
<dbReference type="AlphaFoldDB" id="A0A1S4DG08"/>
<dbReference type="RefSeq" id="XP_016512407.1">
    <property type="nucleotide sequence ID" value="XM_016656921.1"/>
</dbReference>
<dbReference type="GO" id="GO:0006355">
    <property type="term" value="P:regulation of DNA-templated transcription"/>
    <property type="evidence" value="ECO:0007669"/>
    <property type="project" value="InterPro"/>
</dbReference>
<dbReference type="PANTHER" id="PTHR35300:SF4">
    <property type="entry name" value="HISTONE ACETYLTRANSFERASE"/>
    <property type="match status" value="1"/>
</dbReference>
<accession>A0A1S4DG08</accession>
<evidence type="ECO:0000256" key="1">
    <source>
        <dbReference type="ARBA" id="ARBA00023242"/>
    </source>
</evidence>
<dbReference type="KEGG" id="nta:107829471"/>
<evidence type="ECO:0000313" key="3">
    <source>
        <dbReference type="RefSeq" id="XP_016512407.1"/>
    </source>
</evidence>